<organism evidence="1 2">
    <name type="scientific">Ceratitis capitata</name>
    <name type="common">Mediterranean fruit fly</name>
    <name type="synonym">Tephritis capitata</name>
    <dbReference type="NCBI Taxonomy" id="7213"/>
    <lineage>
        <taxon>Eukaryota</taxon>
        <taxon>Metazoa</taxon>
        <taxon>Ecdysozoa</taxon>
        <taxon>Arthropoda</taxon>
        <taxon>Hexapoda</taxon>
        <taxon>Insecta</taxon>
        <taxon>Pterygota</taxon>
        <taxon>Neoptera</taxon>
        <taxon>Endopterygota</taxon>
        <taxon>Diptera</taxon>
        <taxon>Brachycera</taxon>
        <taxon>Muscomorpha</taxon>
        <taxon>Tephritoidea</taxon>
        <taxon>Tephritidae</taxon>
        <taxon>Ceratitis</taxon>
        <taxon>Ceratitis</taxon>
    </lineage>
</organism>
<dbReference type="EMBL" id="CAJHJT010000012">
    <property type="protein sequence ID" value="CAD6999001.1"/>
    <property type="molecule type" value="Genomic_DNA"/>
</dbReference>
<evidence type="ECO:0000313" key="1">
    <source>
        <dbReference type="EMBL" id="CAD6999001.1"/>
    </source>
</evidence>
<name>A0A811UJR0_CERCA</name>
<accession>A0A811UJR0</accession>
<dbReference type="AlphaFoldDB" id="A0A811UJR0"/>
<sequence>MTTPSCNHCCVAFGCQSLPPSPLLPLLSPPSLSSFGNGIVDIALLCLKIVGAAERRCHFKFRLCDINHSLHLHSKVEGLS</sequence>
<dbReference type="Proteomes" id="UP000606786">
    <property type="component" value="Unassembled WGS sequence"/>
</dbReference>
<evidence type="ECO:0000313" key="2">
    <source>
        <dbReference type="Proteomes" id="UP000606786"/>
    </source>
</evidence>
<keyword evidence="2" id="KW-1185">Reference proteome</keyword>
<proteinExistence type="predicted"/>
<reference evidence="1" key="1">
    <citation type="submission" date="2020-11" db="EMBL/GenBank/DDBJ databases">
        <authorList>
            <person name="Whitehead M."/>
        </authorList>
    </citation>
    <scope>NUCLEOTIDE SEQUENCE</scope>
    <source>
        <strain evidence="1">EGII</strain>
    </source>
</reference>
<comment type="caution">
    <text evidence="1">The sequence shown here is derived from an EMBL/GenBank/DDBJ whole genome shotgun (WGS) entry which is preliminary data.</text>
</comment>
<protein>
    <submittedName>
        <fullName evidence="1">(Mediterranean fruit fly) hypothetical protein</fullName>
    </submittedName>
</protein>
<gene>
    <name evidence="1" type="ORF">CCAP1982_LOCUS7548</name>
</gene>